<dbReference type="Gene3D" id="1.25.70.10">
    <property type="entry name" value="Transcription termination factor 3, mitochondrial"/>
    <property type="match status" value="2"/>
</dbReference>
<dbReference type="RefSeq" id="XP_009527393.1">
    <property type="nucleotide sequence ID" value="XM_009529098.1"/>
</dbReference>
<dbReference type="AlphaFoldDB" id="G4ZCX7"/>
<dbReference type="SMART" id="SM00733">
    <property type="entry name" value="Mterf"/>
    <property type="match status" value="7"/>
</dbReference>
<dbReference type="STRING" id="1094619.G4ZCX7"/>
<dbReference type="EMBL" id="JH159154">
    <property type="protein sequence ID" value="EGZ18335.1"/>
    <property type="molecule type" value="Genomic_DNA"/>
</dbReference>
<evidence type="ECO:0000313" key="3">
    <source>
        <dbReference type="EMBL" id="EGZ18335.1"/>
    </source>
</evidence>
<dbReference type="Proteomes" id="UP000002640">
    <property type="component" value="Unassembled WGS sequence"/>
</dbReference>
<organism evidence="3 4">
    <name type="scientific">Phytophthora sojae (strain P6497)</name>
    <name type="common">Soybean stem and root rot agent</name>
    <name type="synonym">Phytophthora megasperma f. sp. glycines</name>
    <dbReference type="NCBI Taxonomy" id="1094619"/>
    <lineage>
        <taxon>Eukaryota</taxon>
        <taxon>Sar</taxon>
        <taxon>Stramenopiles</taxon>
        <taxon>Oomycota</taxon>
        <taxon>Peronosporomycetes</taxon>
        <taxon>Peronosporales</taxon>
        <taxon>Peronosporaceae</taxon>
        <taxon>Phytophthora</taxon>
    </lineage>
</organism>
<dbReference type="InterPro" id="IPR003690">
    <property type="entry name" value="MTERF"/>
</dbReference>
<dbReference type="PANTHER" id="PTHR13068">
    <property type="entry name" value="CGI-12 PROTEIN-RELATED"/>
    <property type="match status" value="1"/>
</dbReference>
<comment type="similarity">
    <text evidence="1">Belongs to the mTERF family.</text>
</comment>
<name>G4ZCX7_PHYSP</name>
<dbReference type="Pfam" id="PF02536">
    <property type="entry name" value="mTERF"/>
    <property type="match status" value="1"/>
</dbReference>
<protein>
    <recommendedName>
        <fullName evidence="5">Mitochondrial transcription termination factor</fullName>
    </recommendedName>
</protein>
<evidence type="ECO:0000256" key="2">
    <source>
        <dbReference type="ARBA" id="ARBA00022946"/>
    </source>
</evidence>
<evidence type="ECO:0000313" key="4">
    <source>
        <dbReference type="Proteomes" id="UP000002640"/>
    </source>
</evidence>
<dbReference type="PANTHER" id="PTHR13068:SF112">
    <property type="entry name" value="TRANSCRIPTION TERMINATION FACTOR 3, MITOCHONDRIAL"/>
    <property type="match status" value="1"/>
</dbReference>
<reference evidence="3 4" key="1">
    <citation type="journal article" date="2006" name="Science">
        <title>Phytophthora genome sequences uncover evolutionary origins and mechanisms of pathogenesis.</title>
        <authorList>
            <person name="Tyler B.M."/>
            <person name="Tripathy S."/>
            <person name="Zhang X."/>
            <person name="Dehal P."/>
            <person name="Jiang R.H."/>
            <person name="Aerts A."/>
            <person name="Arredondo F.D."/>
            <person name="Baxter L."/>
            <person name="Bensasson D."/>
            <person name="Beynon J.L."/>
            <person name="Chapman J."/>
            <person name="Damasceno C.M."/>
            <person name="Dorrance A.E."/>
            <person name="Dou D."/>
            <person name="Dickerman A.W."/>
            <person name="Dubchak I.L."/>
            <person name="Garbelotto M."/>
            <person name="Gijzen M."/>
            <person name="Gordon S.G."/>
            <person name="Govers F."/>
            <person name="Grunwald N.J."/>
            <person name="Huang W."/>
            <person name="Ivors K.L."/>
            <person name="Jones R.W."/>
            <person name="Kamoun S."/>
            <person name="Krampis K."/>
            <person name="Lamour K.H."/>
            <person name="Lee M.K."/>
            <person name="McDonald W.H."/>
            <person name="Medina M."/>
            <person name="Meijer H.J."/>
            <person name="Nordberg E.K."/>
            <person name="Maclean D.J."/>
            <person name="Ospina-Giraldo M.D."/>
            <person name="Morris P.F."/>
            <person name="Phuntumart V."/>
            <person name="Putnam N.H."/>
            <person name="Rash S."/>
            <person name="Rose J.K."/>
            <person name="Sakihama Y."/>
            <person name="Salamov A.A."/>
            <person name="Savidor A."/>
            <person name="Scheuring C.F."/>
            <person name="Smith B.M."/>
            <person name="Sobral B.W."/>
            <person name="Terry A."/>
            <person name="Torto-Alalibo T.A."/>
            <person name="Win J."/>
            <person name="Xu Z."/>
            <person name="Zhang H."/>
            <person name="Grigoriev I.V."/>
            <person name="Rokhsar D.S."/>
            <person name="Boore J.L."/>
        </authorList>
    </citation>
    <scope>NUCLEOTIDE SEQUENCE [LARGE SCALE GENOMIC DNA]</scope>
    <source>
        <strain evidence="3 4">P6497</strain>
    </source>
</reference>
<dbReference type="KEGG" id="psoj:PHYSODRAFT_351340"/>
<sequence>MLRLWRAPRVPLARGFAALPVPAAEGGVAAKRKQKQYYATILEKYPRQVKGVFSDEALNRTVAFLADRGISRTKAMQAVANFVPLVTYSTELLESKISWLEELGLSHDKINVAILRNPSMLGHTTERYMTLVNWFLAHGVPEAKLPFLFIIGPSLLSLSSNTLDSKLDFFREIGLTDEQLTGILKRAPQVLCYSTESMNSKLDYMVQLGIPRERLPQLLPNAPDILGLRMSRIQETFDALDEMFGDGAGSQAIERHFRLLSYNVEGLRRAFDYLVSVVGLTPDRLQSCTRYLSRSRDDILRPRFEFLKGQGVDPATRTTWILLSDRVFGETYPGYEAYLAEYKAHQK</sequence>
<dbReference type="SMR" id="G4ZCX7"/>
<keyword evidence="2" id="KW-0809">Transit peptide</keyword>
<gene>
    <name evidence="3" type="ORF">PHYSODRAFT_351340</name>
</gene>
<evidence type="ECO:0000256" key="1">
    <source>
        <dbReference type="ARBA" id="ARBA00007692"/>
    </source>
</evidence>
<proteinExistence type="inferred from homology"/>
<keyword evidence="4" id="KW-1185">Reference proteome</keyword>
<dbReference type="InParanoid" id="G4ZCX7"/>
<dbReference type="InterPro" id="IPR038538">
    <property type="entry name" value="MTERF_sf"/>
</dbReference>
<accession>G4ZCX7</accession>
<evidence type="ECO:0008006" key="5">
    <source>
        <dbReference type="Google" id="ProtNLM"/>
    </source>
</evidence>
<dbReference type="GeneID" id="20649217"/>
<dbReference type="GO" id="GO:0003676">
    <property type="term" value="F:nucleic acid binding"/>
    <property type="evidence" value="ECO:0007669"/>
    <property type="project" value="InterPro"/>
</dbReference>